<dbReference type="AlphaFoldDB" id="A0A1V8M1L1"/>
<sequence>MAKKKQQVERIENKLKKLSVGEIEQAVEKAIADLVGDEYHVNIKKLDFNFDNLGFGGDSCSLHLSIENYSDFDDDIPF</sequence>
<organism evidence="1 2">
    <name type="scientific">Methyloprofundus sedimenti</name>
    <dbReference type="NCBI Taxonomy" id="1420851"/>
    <lineage>
        <taxon>Bacteria</taxon>
        <taxon>Pseudomonadati</taxon>
        <taxon>Pseudomonadota</taxon>
        <taxon>Gammaproteobacteria</taxon>
        <taxon>Methylococcales</taxon>
        <taxon>Methylococcaceae</taxon>
        <taxon>Methyloprofundus</taxon>
    </lineage>
</organism>
<protein>
    <submittedName>
        <fullName evidence="1">Uncharacterized protein</fullName>
    </submittedName>
</protein>
<dbReference type="EMBL" id="LPUF01000004">
    <property type="protein sequence ID" value="OQK15447.1"/>
    <property type="molecule type" value="Genomic_DNA"/>
</dbReference>
<evidence type="ECO:0000313" key="1">
    <source>
        <dbReference type="EMBL" id="OQK15447.1"/>
    </source>
</evidence>
<proteinExistence type="predicted"/>
<name>A0A1V8M1L1_9GAMM</name>
<reference evidence="1 2" key="1">
    <citation type="submission" date="2015-12" db="EMBL/GenBank/DDBJ databases">
        <authorList>
            <person name="Shamseldin A."/>
            <person name="Moawad H."/>
            <person name="Abd El-Rahim W.M."/>
            <person name="Sadowsky M.J."/>
        </authorList>
    </citation>
    <scope>NUCLEOTIDE SEQUENCE [LARGE SCALE GENOMIC DNA]</scope>
    <source>
        <strain evidence="1 2">WF1</strain>
    </source>
</reference>
<gene>
    <name evidence="1" type="ORF">AU255_18435</name>
</gene>
<comment type="caution">
    <text evidence="1">The sequence shown here is derived from an EMBL/GenBank/DDBJ whole genome shotgun (WGS) entry which is preliminary data.</text>
</comment>
<accession>A0A1V8M1L1</accession>
<dbReference type="Proteomes" id="UP000191980">
    <property type="component" value="Unassembled WGS sequence"/>
</dbReference>
<dbReference type="RefSeq" id="WP_080524386.1">
    <property type="nucleotide sequence ID" value="NZ_LPUF01000004.1"/>
</dbReference>
<evidence type="ECO:0000313" key="2">
    <source>
        <dbReference type="Proteomes" id="UP000191980"/>
    </source>
</evidence>
<keyword evidence="2" id="KW-1185">Reference proteome</keyword>